<proteinExistence type="predicted"/>
<dbReference type="InterPro" id="IPR017927">
    <property type="entry name" value="FAD-bd_FR_type"/>
</dbReference>
<dbReference type="SUPFAM" id="SSF63380">
    <property type="entry name" value="Riboflavin synthase domain-like"/>
    <property type="match status" value="1"/>
</dbReference>
<comment type="caution">
    <text evidence="2">The sequence shown here is derived from an EMBL/GenBank/DDBJ whole genome shotgun (WGS) entry which is preliminary data.</text>
</comment>
<dbReference type="PROSITE" id="PS51384">
    <property type="entry name" value="FAD_FR"/>
    <property type="match status" value="1"/>
</dbReference>
<evidence type="ECO:0000313" key="3">
    <source>
        <dbReference type="Proteomes" id="UP000601223"/>
    </source>
</evidence>
<dbReference type="Pfam" id="PF04954">
    <property type="entry name" value="SIP"/>
    <property type="match status" value="1"/>
</dbReference>
<organism evidence="2 3">
    <name type="scientific">Catellatospora bangladeshensis</name>
    <dbReference type="NCBI Taxonomy" id="310355"/>
    <lineage>
        <taxon>Bacteria</taxon>
        <taxon>Bacillati</taxon>
        <taxon>Actinomycetota</taxon>
        <taxon>Actinomycetes</taxon>
        <taxon>Micromonosporales</taxon>
        <taxon>Micromonosporaceae</taxon>
        <taxon>Catellatospora</taxon>
    </lineage>
</organism>
<name>A0A8J3JIY5_9ACTN</name>
<dbReference type="InterPro" id="IPR013113">
    <property type="entry name" value="SIP_FAD-bd"/>
</dbReference>
<accession>A0A8J3JIY5</accession>
<dbReference type="Gene3D" id="2.40.30.10">
    <property type="entry name" value="Translation factors"/>
    <property type="match status" value="1"/>
</dbReference>
<dbReference type="InterPro" id="IPR039374">
    <property type="entry name" value="SIP_fam"/>
</dbReference>
<dbReference type="CDD" id="cd06193">
    <property type="entry name" value="siderophore_interacting"/>
    <property type="match status" value="1"/>
</dbReference>
<dbReference type="PANTHER" id="PTHR30157">
    <property type="entry name" value="FERRIC REDUCTASE, NADPH-DEPENDENT"/>
    <property type="match status" value="1"/>
</dbReference>
<dbReference type="PANTHER" id="PTHR30157:SF0">
    <property type="entry name" value="NADPH-DEPENDENT FERRIC-CHELATE REDUCTASE"/>
    <property type="match status" value="1"/>
</dbReference>
<dbReference type="Proteomes" id="UP000601223">
    <property type="component" value="Unassembled WGS sequence"/>
</dbReference>
<dbReference type="Gene3D" id="3.40.50.80">
    <property type="entry name" value="Nucleotide-binding domain of ferredoxin-NADP reductase (FNR) module"/>
    <property type="match status" value="1"/>
</dbReference>
<protein>
    <recommendedName>
        <fullName evidence="1">FAD-binding FR-type domain-containing protein</fullName>
    </recommendedName>
</protein>
<reference evidence="2 3" key="1">
    <citation type="submission" date="2021-01" db="EMBL/GenBank/DDBJ databases">
        <title>Whole genome shotgun sequence of Catellatospora bangladeshensis NBRC 107357.</title>
        <authorList>
            <person name="Komaki H."/>
            <person name="Tamura T."/>
        </authorList>
    </citation>
    <scope>NUCLEOTIDE SEQUENCE [LARGE SCALE GENOMIC DNA]</scope>
    <source>
        <strain evidence="2 3">NBRC 107357</strain>
    </source>
</reference>
<evidence type="ECO:0000259" key="1">
    <source>
        <dbReference type="PROSITE" id="PS51384"/>
    </source>
</evidence>
<dbReference type="Pfam" id="PF08021">
    <property type="entry name" value="FAD_binding_9"/>
    <property type="match status" value="1"/>
</dbReference>
<feature type="domain" description="FAD-binding FR-type" evidence="1">
    <location>
        <begin position="6"/>
        <end position="133"/>
    </location>
</feature>
<dbReference type="InterPro" id="IPR017938">
    <property type="entry name" value="Riboflavin_synthase-like_b-brl"/>
</dbReference>
<gene>
    <name evidence="2" type="ORF">Cba03nite_12540</name>
</gene>
<sequence>MTTMVWRLFAVEVKEVRPLTPTFTRFTFSGPELADFADCGYDLRLKLVLPAPDGGFDALDRGPDWYTVWRGTPEEKRNPIRTYTARHVRAEAGEVDVDVALHGDAGPASRWARAAKPGDRIVLMGPNAAHPGPHGGVEFVAPAPGVPVLLAGDETAVPAIAAILERLPADTRGAALLEVPYAADALTLNAPAGVDVRWLAREDLPRGSLLVPAVQEAAAWLVPVPGAAATVEDVDVDVDVLWEVPETSTTGALYAWLAGEAAVIRTLRRHLVSDRGLDRRSVAFMGYWRQGRTEDA</sequence>
<dbReference type="AlphaFoldDB" id="A0A8J3JIY5"/>
<evidence type="ECO:0000313" key="2">
    <source>
        <dbReference type="EMBL" id="GIF79905.1"/>
    </source>
</evidence>
<dbReference type="InterPro" id="IPR007037">
    <property type="entry name" value="SIP_rossman_dom"/>
</dbReference>
<keyword evidence="3" id="KW-1185">Reference proteome</keyword>
<dbReference type="InterPro" id="IPR039261">
    <property type="entry name" value="FNR_nucleotide-bd"/>
</dbReference>
<dbReference type="GO" id="GO:0016491">
    <property type="term" value="F:oxidoreductase activity"/>
    <property type="evidence" value="ECO:0007669"/>
    <property type="project" value="InterPro"/>
</dbReference>
<dbReference type="EMBL" id="BONF01000008">
    <property type="protein sequence ID" value="GIF79905.1"/>
    <property type="molecule type" value="Genomic_DNA"/>
</dbReference>